<feature type="chain" id="PRO_5002174557" evidence="2">
    <location>
        <begin position="19"/>
        <end position="510"/>
    </location>
</feature>
<feature type="transmembrane region" description="Helical" evidence="1">
    <location>
        <begin position="82"/>
        <end position="104"/>
    </location>
</feature>
<name>A0A0C3GGS8_OIDMZ</name>
<accession>A0A0C3GGS8</accession>
<keyword evidence="1" id="KW-0812">Transmembrane</keyword>
<dbReference type="Proteomes" id="UP000054321">
    <property type="component" value="Unassembled WGS sequence"/>
</dbReference>
<proteinExistence type="predicted"/>
<protein>
    <submittedName>
        <fullName evidence="3">Uncharacterized protein</fullName>
    </submittedName>
</protein>
<dbReference type="EMBL" id="KN832887">
    <property type="protein sequence ID" value="KIM95350.1"/>
    <property type="molecule type" value="Genomic_DNA"/>
</dbReference>
<keyword evidence="4" id="KW-1185">Reference proteome</keyword>
<gene>
    <name evidence="3" type="ORF">OIDMADRAFT_45247</name>
</gene>
<feature type="transmembrane region" description="Helical" evidence="1">
    <location>
        <begin position="39"/>
        <end position="62"/>
    </location>
</feature>
<dbReference type="OrthoDB" id="2434664at2759"/>
<sequence>MLRLVLLFVGYCLSIASCQQSSAGGPAVNFTNETGRTALLWSSIGLAVLTSLLQGLVTTIVAIAEDQDMWTFRFRIARFEHWWWTVISTLLAVSFVLIVLSFLSGNNNDSLGVLALSTATMIAIVRYALPVWRNREYIENRWLAWTGNSRTAVKAIYKDMCGDATLWRKMAEAHTKNKIVSPPSDAWGFALRPPQGLWQDPTALLGKIGKNDGNWAYRPSDGSVWPSGPCIYDDGLEAEANQVSLLWGEDEGFRRRVSRGINSMPAGLLASRPFTVDGYNGEGLCLAFGLLGRNKGLRPAQYIFDVEDKLKKEQGITRDRSKTRITAELENSSTWSPRPNKVMRSYYAKAIDEQYGTLPEDFRNVATEISLIFLDIQEIPLRTWLRNKLDQQSMDVNKLMSARPTPVITRPKATPAQLQTLYRASYTSMVLSLNYFAPSGTTSITRANSASPVRPDLICFALLWLADHAVRLDPTTERYVRGPGVNAPEWWVENWKTGCHAMNIKAVQSL</sequence>
<reference evidence="4" key="2">
    <citation type="submission" date="2015-01" db="EMBL/GenBank/DDBJ databases">
        <title>Evolutionary Origins and Diversification of the Mycorrhizal Mutualists.</title>
        <authorList>
            <consortium name="DOE Joint Genome Institute"/>
            <consortium name="Mycorrhizal Genomics Consortium"/>
            <person name="Kohler A."/>
            <person name="Kuo A."/>
            <person name="Nagy L.G."/>
            <person name="Floudas D."/>
            <person name="Copeland A."/>
            <person name="Barry K.W."/>
            <person name="Cichocki N."/>
            <person name="Veneault-Fourrey C."/>
            <person name="LaButti K."/>
            <person name="Lindquist E.A."/>
            <person name="Lipzen A."/>
            <person name="Lundell T."/>
            <person name="Morin E."/>
            <person name="Murat C."/>
            <person name="Riley R."/>
            <person name="Ohm R."/>
            <person name="Sun H."/>
            <person name="Tunlid A."/>
            <person name="Henrissat B."/>
            <person name="Grigoriev I.V."/>
            <person name="Hibbett D.S."/>
            <person name="Martin F."/>
        </authorList>
    </citation>
    <scope>NUCLEOTIDE SEQUENCE [LARGE SCALE GENOMIC DNA]</scope>
    <source>
        <strain evidence="4">Zn</strain>
    </source>
</reference>
<feature type="signal peptide" evidence="2">
    <location>
        <begin position="1"/>
        <end position="18"/>
    </location>
</feature>
<dbReference type="InParanoid" id="A0A0C3GGS8"/>
<keyword evidence="1" id="KW-0472">Membrane</keyword>
<evidence type="ECO:0000313" key="4">
    <source>
        <dbReference type="Proteomes" id="UP000054321"/>
    </source>
</evidence>
<dbReference type="AlphaFoldDB" id="A0A0C3GGS8"/>
<feature type="transmembrane region" description="Helical" evidence="1">
    <location>
        <begin position="110"/>
        <end position="129"/>
    </location>
</feature>
<evidence type="ECO:0000256" key="1">
    <source>
        <dbReference type="SAM" id="Phobius"/>
    </source>
</evidence>
<reference evidence="3 4" key="1">
    <citation type="submission" date="2014-04" db="EMBL/GenBank/DDBJ databases">
        <authorList>
            <consortium name="DOE Joint Genome Institute"/>
            <person name="Kuo A."/>
            <person name="Martino E."/>
            <person name="Perotto S."/>
            <person name="Kohler A."/>
            <person name="Nagy L.G."/>
            <person name="Floudas D."/>
            <person name="Copeland A."/>
            <person name="Barry K.W."/>
            <person name="Cichocki N."/>
            <person name="Veneault-Fourrey C."/>
            <person name="LaButti K."/>
            <person name="Lindquist E.A."/>
            <person name="Lipzen A."/>
            <person name="Lundell T."/>
            <person name="Morin E."/>
            <person name="Murat C."/>
            <person name="Sun H."/>
            <person name="Tunlid A."/>
            <person name="Henrissat B."/>
            <person name="Grigoriev I.V."/>
            <person name="Hibbett D.S."/>
            <person name="Martin F."/>
            <person name="Nordberg H.P."/>
            <person name="Cantor M.N."/>
            <person name="Hua S.X."/>
        </authorList>
    </citation>
    <scope>NUCLEOTIDE SEQUENCE [LARGE SCALE GENOMIC DNA]</scope>
    <source>
        <strain evidence="3 4">Zn</strain>
    </source>
</reference>
<keyword evidence="1" id="KW-1133">Transmembrane helix</keyword>
<evidence type="ECO:0000256" key="2">
    <source>
        <dbReference type="SAM" id="SignalP"/>
    </source>
</evidence>
<keyword evidence="2" id="KW-0732">Signal</keyword>
<dbReference type="HOGENOM" id="CLU_622645_0_0_1"/>
<dbReference type="PROSITE" id="PS51257">
    <property type="entry name" value="PROKAR_LIPOPROTEIN"/>
    <property type="match status" value="1"/>
</dbReference>
<organism evidence="3 4">
    <name type="scientific">Oidiodendron maius (strain Zn)</name>
    <dbReference type="NCBI Taxonomy" id="913774"/>
    <lineage>
        <taxon>Eukaryota</taxon>
        <taxon>Fungi</taxon>
        <taxon>Dikarya</taxon>
        <taxon>Ascomycota</taxon>
        <taxon>Pezizomycotina</taxon>
        <taxon>Leotiomycetes</taxon>
        <taxon>Leotiomycetes incertae sedis</taxon>
        <taxon>Myxotrichaceae</taxon>
        <taxon>Oidiodendron</taxon>
    </lineage>
</organism>
<evidence type="ECO:0000313" key="3">
    <source>
        <dbReference type="EMBL" id="KIM95350.1"/>
    </source>
</evidence>